<evidence type="ECO:0000313" key="2">
    <source>
        <dbReference type="Proteomes" id="UP000030746"/>
    </source>
</evidence>
<dbReference type="GeneID" id="20241726"/>
<dbReference type="EMBL" id="KB199981">
    <property type="protein sequence ID" value="ESP03550.1"/>
    <property type="molecule type" value="Genomic_DNA"/>
</dbReference>
<dbReference type="OrthoDB" id="7680611at2759"/>
<evidence type="ECO:0000313" key="1">
    <source>
        <dbReference type="EMBL" id="ESP03550.1"/>
    </source>
</evidence>
<dbReference type="AlphaFoldDB" id="V4CMH7"/>
<gene>
    <name evidence="1" type="ORF">LOTGIDRAFT_171344</name>
</gene>
<dbReference type="RefSeq" id="XP_009045780.1">
    <property type="nucleotide sequence ID" value="XM_009047532.1"/>
</dbReference>
<dbReference type="CTD" id="20241726"/>
<reference evidence="1 2" key="1">
    <citation type="journal article" date="2013" name="Nature">
        <title>Insights into bilaterian evolution from three spiralian genomes.</title>
        <authorList>
            <person name="Simakov O."/>
            <person name="Marletaz F."/>
            <person name="Cho S.J."/>
            <person name="Edsinger-Gonzales E."/>
            <person name="Havlak P."/>
            <person name="Hellsten U."/>
            <person name="Kuo D.H."/>
            <person name="Larsson T."/>
            <person name="Lv J."/>
            <person name="Arendt D."/>
            <person name="Savage R."/>
            <person name="Osoegawa K."/>
            <person name="de Jong P."/>
            <person name="Grimwood J."/>
            <person name="Chapman J.A."/>
            <person name="Shapiro H."/>
            <person name="Aerts A."/>
            <person name="Otillar R.P."/>
            <person name="Terry A.Y."/>
            <person name="Boore J.L."/>
            <person name="Grigoriev I.V."/>
            <person name="Lindberg D.R."/>
            <person name="Seaver E.C."/>
            <person name="Weisblat D.A."/>
            <person name="Putnam N.H."/>
            <person name="Rokhsar D.S."/>
        </authorList>
    </citation>
    <scope>NUCLEOTIDE SEQUENCE [LARGE SCALE GENOMIC DNA]</scope>
</reference>
<protein>
    <submittedName>
        <fullName evidence="1">Uncharacterized protein</fullName>
    </submittedName>
</protein>
<organism evidence="1 2">
    <name type="scientific">Lottia gigantea</name>
    <name type="common">Giant owl limpet</name>
    <dbReference type="NCBI Taxonomy" id="225164"/>
    <lineage>
        <taxon>Eukaryota</taxon>
        <taxon>Metazoa</taxon>
        <taxon>Spiralia</taxon>
        <taxon>Lophotrochozoa</taxon>
        <taxon>Mollusca</taxon>
        <taxon>Gastropoda</taxon>
        <taxon>Patellogastropoda</taxon>
        <taxon>Lottioidea</taxon>
        <taxon>Lottiidae</taxon>
        <taxon>Lottia</taxon>
    </lineage>
</organism>
<dbReference type="HOGENOM" id="CLU_023431_2_0_1"/>
<proteinExistence type="predicted"/>
<dbReference type="KEGG" id="lgi:LOTGIDRAFT_171344"/>
<sequence>MSMIIAQTHLPGNNYTGPVGDPDRIFKYKSKFEKGYVGFWTNEIFIVDKVNSTSPPTYELIGQDKEQIIDTKKPYSTAWINKAKPYFVEQIGDTLQGDLDMNNFTITNLKLPENDYDAVHKKYLMDQLNLIEVNKDHLKERIGDVKRYFKRQIIIKLLTKLQQEVTSLKSFIEEQLLNVVDKTQLQTLSSLISNLDDKITKQKVDLKQLIANINPSLSED</sequence>
<name>V4CMH7_LOTGI</name>
<dbReference type="Proteomes" id="UP000030746">
    <property type="component" value="Unassembled WGS sequence"/>
</dbReference>
<accession>V4CMH7</accession>
<keyword evidence="2" id="KW-1185">Reference proteome</keyword>